<sequence length="289" mass="33677">MLDDLQEHHKDKINGHDFHKLKQSYKDKITEFIIKIEDQTVKTKLGVQKAIVNVFDISNIIIRKLLSHLNIGPIDDALQNHNTSNNILQKEFEEELIFEYIYVCTEYDICRSRESFSDFLVEFLKIILKTDNRKVKQASDALTEVLKDVDFAKIMDWESYKIFKVLIAKMEFMDELGTRAILTILKSIIANRNQPIILYGTEDQALVNKTVIFHDILNDFDKALPGNNENTGEWDHLTKSLSSWVIGKNNNILNITKNLFKNIEKGIDKMMEEEAETMRKNIRLILIND</sequence>
<keyword evidence="2" id="KW-1185">Reference proteome</keyword>
<dbReference type="OrthoDB" id="7431570at2759"/>
<name>A0A8S3WDE9_PARAO</name>
<accession>A0A8S3WDE9</accession>
<protein>
    <submittedName>
        <fullName evidence="1">(apollo) hypothetical protein</fullName>
    </submittedName>
</protein>
<proteinExistence type="predicted"/>
<dbReference type="EMBL" id="CAJQZP010000287">
    <property type="protein sequence ID" value="CAG4952669.1"/>
    <property type="molecule type" value="Genomic_DNA"/>
</dbReference>
<evidence type="ECO:0000313" key="1">
    <source>
        <dbReference type="EMBL" id="CAG4952669.1"/>
    </source>
</evidence>
<dbReference type="Proteomes" id="UP000691718">
    <property type="component" value="Unassembled WGS sequence"/>
</dbReference>
<organism evidence="1 2">
    <name type="scientific">Parnassius apollo</name>
    <name type="common">Apollo butterfly</name>
    <name type="synonym">Papilio apollo</name>
    <dbReference type="NCBI Taxonomy" id="110799"/>
    <lineage>
        <taxon>Eukaryota</taxon>
        <taxon>Metazoa</taxon>
        <taxon>Ecdysozoa</taxon>
        <taxon>Arthropoda</taxon>
        <taxon>Hexapoda</taxon>
        <taxon>Insecta</taxon>
        <taxon>Pterygota</taxon>
        <taxon>Neoptera</taxon>
        <taxon>Endopterygota</taxon>
        <taxon>Lepidoptera</taxon>
        <taxon>Glossata</taxon>
        <taxon>Ditrysia</taxon>
        <taxon>Papilionoidea</taxon>
        <taxon>Papilionidae</taxon>
        <taxon>Parnassiinae</taxon>
        <taxon>Parnassini</taxon>
        <taxon>Parnassius</taxon>
        <taxon>Parnassius</taxon>
    </lineage>
</organism>
<comment type="caution">
    <text evidence="1">The sequence shown here is derived from an EMBL/GenBank/DDBJ whole genome shotgun (WGS) entry which is preliminary data.</text>
</comment>
<evidence type="ECO:0000313" key="2">
    <source>
        <dbReference type="Proteomes" id="UP000691718"/>
    </source>
</evidence>
<reference evidence="1" key="1">
    <citation type="submission" date="2021-04" db="EMBL/GenBank/DDBJ databases">
        <authorList>
            <person name="Tunstrom K."/>
        </authorList>
    </citation>
    <scope>NUCLEOTIDE SEQUENCE</scope>
</reference>
<gene>
    <name evidence="1" type="ORF">PAPOLLO_LOCUS4679</name>
</gene>
<dbReference type="AlphaFoldDB" id="A0A8S3WDE9"/>